<dbReference type="PANTHER" id="PTHR47723:SF19">
    <property type="entry name" value="POLYNUCLEOTIDYL TRANSFERASE, RIBONUCLEASE H-LIKE SUPERFAMILY PROTEIN"/>
    <property type="match status" value="1"/>
</dbReference>
<dbReference type="InterPro" id="IPR053151">
    <property type="entry name" value="RNase_H-like"/>
</dbReference>
<evidence type="ECO:0000313" key="2">
    <source>
        <dbReference type="Proteomes" id="UP000265520"/>
    </source>
</evidence>
<organism evidence="1 2">
    <name type="scientific">Trifolium medium</name>
    <dbReference type="NCBI Taxonomy" id="97028"/>
    <lineage>
        <taxon>Eukaryota</taxon>
        <taxon>Viridiplantae</taxon>
        <taxon>Streptophyta</taxon>
        <taxon>Embryophyta</taxon>
        <taxon>Tracheophyta</taxon>
        <taxon>Spermatophyta</taxon>
        <taxon>Magnoliopsida</taxon>
        <taxon>eudicotyledons</taxon>
        <taxon>Gunneridae</taxon>
        <taxon>Pentapetalae</taxon>
        <taxon>rosids</taxon>
        <taxon>fabids</taxon>
        <taxon>Fabales</taxon>
        <taxon>Fabaceae</taxon>
        <taxon>Papilionoideae</taxon>
        <taxon>50 kb inversion clade</taxon>
        <taxon>NPAAA clade</taxon>
        <taxon>Hologalegina</taxon>
        <taxon>IRL clade</taxon>
        <taxon>Trifolieae</taxon>
        <taxon>Trifolium</taxon>
    </lineage>
</organism>
<dbReference type="PANTHER" id="PTHR47723">
    <property type="entry name" value="OS05G0353850 PROTEIN"/>
    <property type="match status" value="1"/>
</dbReference>
<accession>A0A392RR42</accession>
<reference evidence="1 2" key="1">
    <citation type="journal article" date="2018" name="Front. Plant Sci.">
        <title>Red Clover (Trifolium pratense) and Zigzag Clover (T. medium) - A Picture of Genomic Similarities and Differences.</title>
        <authorList>
            <person name="Dluhosova J."/>
            <person name="Istvanek J."/>
            <person name="Nedelnik J."/>
            <person name="Repkova J."/>
        </authorList>
    </citation>
    <scope>NUCLEOTIDE SEQUENCE [LARGE SCALE GENOMIC DNA]</scope>
    <source>
        <strain evidence="2">cv. 10/8</strain>
        <tissue evidence="1">Leaf</tissue>
    </source>
</reference>
<proteinExistence type="predicted"/>
<dbReference type="EMBL" id="LXQA010258332">
    <property type="protein sequence ID" value="MCI38672.1"/>
    <property type="molecule type" value="Genomic_DNA"/>
</dbReference>
<dbReference type="Proteomes" id="UP000265520">
    <property type="component" value="Unassembled WGS sequence"/>
</dbReference>
<dbReference type="AlphaFoldDB" id="A0A392RR42"/>
<evidence type="ECO:0000313" key="1">
    <source>
        <dbReference type="EMBL" id="MCI38672.1"/>
    </source>
</evidence>
<name>A0A392RR42_9FABA</name>
<keyword evidence="2" id="KW-1185">Reference proteome</keyword>
<sequence>PISPALVVMNTVRNYVLADQALRLNNERRRVENLISWKPPPHGWVRLNTDGACRDDGLIGCGGIIRGSEGE</sequence>
<feature type="non-terminal residue" evidence="1">
    <location>
        <position position="1"/>
    </location>
</feature>
<protein>
    <submittedName>
        <fullName evidence="1">Putative ribonuclease H protein</fullName>
    </submittedName>
</protein>
<comment type="caution">
    <text evidence="1">The sequence shown here is derived from an EMBL/GenBank/DDBJ whole genome shotgun (WGS) entry which is preliminary data.</text>
</comment>